<evidence type="ECO:0000313" key="9">
    <source>
        <dbReference type="Proteomes" id="UP000029995"/>
    </source>
</evidence>
<evidence type="ECO:0000256" key="7">
    <source>
        <dbReference type="RuleBase" id="RU364069"/>
    </source>
</evidence>
<feature type="active site" description="Proton acceptor" evidence="5">
    <location>
        <position position="62"/>
    </location>
</feature>
<dbReference type="Pfam" id="PF00908">
    <property type="entry name" value="dTDP_sugar_isom"/>
    <property type="match status" value="1"/>
</dbReference>
<evidence type="ECO:0000256" key="4">
    <source>
        <dbReference type="ARBA" id="ARBA00019595"/>
    </source>
</evidence>
<comment type="caution">
    <text evidence="8">The sequence shown here is derived from an EMBL/GenBank/DDBJ whole genome shotgun (WGS) entry which is preliminary data.</text>
</comment>
<evidence type="ECO:0000256" key="1">
    <source>
        <dbReference type="ARBA" id="ARBA00001298"/>
    </source>
</evidence>
<dbReference type="InterPro" id="IPR011051">
    <property type="entry name" value="RmlC_Cupin_sf"/>
</dbReference>
<keyword evidence="7" id="KW-0413">Isomerase</keyword>
<dbReference type="GO" id="GO:0019305">
    <property type="term" value="P:dTDP-rhamnose biosynthetic process"/>
    <property type="evidence" value="ECO:0007669"/>
    <property type="project" value="UniProtKB-UniRule"/>
</dbReference>
<name>A0A0A0DCZ9_9PROT</name>
<comment type="pathway">
    <text evidence="7">Carbohydrate biosynthesis; dTDP-L-rhamnose biosynthesis.</text>
</comment>
<evidence type="ECO:0000256" key="2">
    <source>
        <dbReference type="ARBA" id="ARBA00001997"/>
    </source>
</evidence>
<dbReference type="UniPathway" id="UPA00124"/>
<dbReference type="OrthoDB" id="9800680at2"/>
<feature type="active site" description="Proton donor" evidence="5">
    <location>
        <position position="132"/>
    </location>
</feature>
<feature type="site" description="Participates in a stacking interaction with the thymidine ring of dTDP-4-oxo-6-deoxyglucose" evidence="6">
    <location>
        <position position="138"/>
    </location>
</feature>
<dbReference type="EC" id="5.1.3.13" evidence="3 7"/>
<evidence type="ECO:0000313" key="8">
    <source>
        <dbReference type="EMBL" id="KGM35875.1"/>
    </source>
</evidence>
<dbReference type="PANTHER" id="PTHR21047">
    <property type="entry name" value="DTDP-6-DEOXY-D-GLUCOSE-3,5 EPIMERASE"/>
    <property type="match status" value="1"/>
</dbReference>
<dbReference type="GO" id="GO:0008830">
    <property type="term" value="F:dTDP-4-dehydrorhamnose 3,5-epimerase activity"/>
    <property type="evidence" value="ECO:0007669"/>
    <property type="project" value="UniProtKB-UniRule"/>
</dbReference>
<comment type="similarity">
    <text evidence="7">Belongs to the dTDP-4-dehydrorhamnose 3,5-epimerase family.</text>
</comment>
<dbReference type="EMBL" id="JANX01000008">
    <property type="protein sequence ID" value="KGM35875.1"/>
    <property type="molecule type" value="Genomic_DNA"/>
</dbReference>
<dbReference type="PANTHER" id="PTHR21047:SF2">
    <property type="entry name" value="THYMIDINE DIPHOSPHO-4-KETO-RHAMNOSE 3,5-EPIMERASE"/>
    <property type="match status" value="1"/>
</dbReference>
<evidence type="ECO:0000256" key="5">
    <source>
        <dbReference type="PIRSR" id="PIRSR600888-1"/>
    </source>
</evidence>
<dbReference type="NCBIfam" id="TIGR01221">
    <property type="entry name" value="rmlC"/>
    <property type="match status" value="1"/>
</dbReference>
<dbReference type="GO" id="GO:0000271">
    <property type="term" value="P:polysaccharide biosynthetic process"/>
    <property type="evidence" value="ECO:0007669"/>
    <property type="project" value="TreeGrafter"/>
</dbReference>
<comment type="function">
    <text evidence="2 7">Catalyzes the epimerization of the C3' and C5'positions of dTDP-6-deoxy-D-xylo-4-hexulose, forming dTDP-6-deoxy-L-lyxo-4-hexulose.</text>
</comment>
<reference evidence="8 9" key="1">
    <citation type="submission" date="2014-01" db="EMBL/GenBank/DDBJ databases">
        <title>Genome sequence determination for a cystic fibrosis isolate, Inquilinus limosus.</title>
        <authorList>
            <person name="Pino M."/>
            <person name="Di Conza J."/>
            <person name="Gutkind G."/>
        </authorList>
    </citation>
    <scope>NUCLEOTIDE SEQUENCE [LARGE SCALE GENOMIC DNA]</scope>
    <source>
        <strain evidence="8 9">MP06</strain>
    </source>
</reference>
<dbReference type="SUPFAM" id="SSF51182">
    <property type="entry name" value="RmlC-like cupins"/>
    <property type="match status" value="1"/>
</dbReference>
<dbReference type="GO" id="GO:0005829">
    <property type="term" value="C:cytosol"/>
    <property type="evidence" value="ECO:0007669"/>
    <property type="project" value="TreeGrafter"/>
</dbReference>
<gene>
    <name evidence="8" type="ORF">P409_01935</name>
</gene>
<accession>A0A0A0DCZ9</accession>
<proteinExistence type="inferred from homology"/>
<dbReference type="Proteomes" id="UP000029995">
    <property type="component" value="Unassembled WGS sequence"/>
</dbReference>
<dbReference type="CDD" id="cd00438">
    <property type="entry name" value="cupin_RmlC"/>
    <property type="match status" value="1"/>
</dbReference>
<dbReference type="InterPro" id="IPR000888">
    <property type="entry name" value="RmlC-like"/>
</dbReference>
<evidence type="ECO:0000256" key="3">
    <source>
        <dbReference type="ARBA" id="ARBA00012098"/>
    </source>
</evidence>
<dbReference type="InterPro" id="IPR014710">
    <property type="entry name" value="RmlC-like_jellyroll"/>
</dbReference>
<comment type="subunit">
    <text evidence="7">Homodimer.</text>
</comment>
<evidence type="ECO:0000256" key="6">
    <source>
        <dbReference type="PIRSR" id="PIRSR600888-3"/>
    </source>
</evidence>
<dbReference type="AlphaFoldDB" id="A0A0A0DCZ9"/>
<comment type="catalytic activity">
    <reaction evidence="1 7">
        <text>dTDP-4-dehydro-6-deoxy-alpha-D-glucose = dTDP-4-dehydro-beta-L-rhamnose</text>
        <dbReference type="Rhea" id="RHEA:16969"/>
        <dbReference type="ChEBI" id="CHEBI:57649"/>
        <dbReference type="ChEBI" id="CHEBI:62830"/>
        <dbReference type="EC" id="5.1.3.13"/>
    </reaction>
</comment>
<organism evidence="8 9">
    <name type="scientific">Inquilinus limosus MP06</name>
    <dbReference type="NCBI Taxonomy" id="1398085"/>
    <lineage>
        <taxon>Bacteria</taxon>
        <taxon>Pseudomonadati</taxon>
        <taxon>Pseudomonadota</taxon>
        <taxon>Alphaproteobacteria</taxon>
        <taxon>Rhodospirillales</taxon>
        <taxon>Rhodospirillaceae</taxon>
        <taxon>Inquilinus</taxon>
    </lineage>
</organism>
<protein>
    <recommendedName>
        <fullName evidence="4 7">dTDP-4-dehydrorhamnose 3,5-epimerase</fullName>
        <ecNumber evidence="3 7">5.1.3.13</ecNumber>
    </recommendedName>
    <alternativeName>
        <fullName evidence="7">Thymidine diphospho-4-keto-rhamnose 3,5-epimerase</fullName>
    </alternativeName>
</protein>
<sequence>MQVIETEIPDVKLIKLRVFGDERGRFFETWNLQKFTEAGLPMNFVQDNQASSAAAGTMRGLHYQTAPHAQGKLIGVIRGAIFDVAVDIRHGSPTFGRSVGVTLTAAEPARLWVPAGFAHGYVTLEPDTEVVYKVTSGYAPQAEGGLRWDDPALGIDWPIDPAGMTVNDRDRNWPRLADAPAHFEHGAA</sequence>
<dbReference type="Gene3D" id="2.60.120.10">
    <property type="entry name" value="Jelly Rolls"/>
    <property type="match status" value="1"/>
</dbReference>